<dbReference type="KEGG" id="rci:LRC475"/>
<dbReference type="AlphaFoldDB" id="Q0W870"/>
<protein>
    <recommendedName>
        <fullName evidence="1">Hemerythrin-like domain-containing protein</fullName>
    </recommendedName>
</protein>
<dbReference type="EMBL" id="AM114193">
    <property type="protein sequence ID" value="CAJ35423.1"/>
    <property type="molecule type" value="Genomic_DNA"/>
</dbReference>
<dbReference type="Proteomes" id="UP000000663">
    <property type="component" value="Chromosome"/>
</dbReference>
<dbReference type="GO" id="GO:0005886">
    <property type="term" value="C:plasma membrane"/>
    <property type="evidence" value="ECO:0007669"/>
    <property type="project" value="TreeGrafter"/>
</dbReference>
<dbReference type="InterPro" id="IPR012312">
    <property type="entry name" value="Hemerythrin-like"/>
</dbReference>
<dbReference type="Pfam" id="PF01814">
    <property type="entry name" value="Hemerythrin"/>
    <property type="match status" value="1"/>
</dbReference>
<keyword evidence="3" id="KW-1185">Reference proteome</keyword>
<feature type="domain" description="Hemerythrin-like" evidence="1">
    <location>
        <begin position="97"/>
        <end position="172"/>
    </location>
</feature>
<dbReference type="Gene3D" id="1.20.120.520">
    <property type="entry name" value="nmb1532 protein domain like"/>
    <property type="match status" value="1"/>
</dbReference>
<accession>Q0W870</accession>
<gene>
    <name evidence="2" type="ORF">LRC475</name>
</gene>
<reference evidence="2 3" key="1">
    <citation type="journal article" date="2006" name="Science">
        <title>Genome of rice cluster I archaea -- the key methane producers in the rice rhizosphere.</title>
        <authorList>
            <person name="Erkel C."/>
            <person name="Kube M."/>
            <person name="Reinhardt R."/>
            <person name="Liesack W."/>
        </authorList>
    </citation>
    <scope>NUCLEOTIDE SEQUENCE [LARGE SCALE GENOMIC DNA]</scope>
    <source>
        <strain evidence="3">DSM 22066 / NBRC 105507 / MRE50</strain>
    </source>
</reference>
<evidence type="ECO:0000259" key="1">
    <source>
        <dbReference type="Pfam" id="PF01814"/>
    </source>
</evidence>
<dbReference type="PANTHER" id="PTHR39966:SF1">
    <property type="entry name" value="HEMERYTHRIN-LIKE DOMAIN-CONTAINING PROTEIN"/>
    <property type="match status" value="1"/>
</dbReference>
<name>Q0W870_METAR</name>
<evidence type="ECO:0000313" key="3">
    <source>
        <dbReference type="Proteomes" id="UP000000663"/>
    </source>
</evidence>
<dbReference type="eggNOG" id="arCOG01471">
    <property type="taxonomic scope" value="Archaea"/>
</dbReference>
<proteinExistence type="predicted"/>
<sequence length="209" mass="23796">MIIMAQMMMKKPPSGLEDGIEKISATQELGLEHALLDRIMLAMNHTIRMAGKGSKSSLEPCVRGCELIKQVVDKHHMVMEEEEIYPRFENTKLADLARVLKDQHTEMRKMVARMENLASKGSDVDELRNTFMDFHDMVMAHAAWEETCLFPCMEGTWSQSDLDNLKETQEKHEKKLLGEDATMKIYGMVSELESSAGISGLKDFTRRAK</sequence>
<dbReference type="PANTHER" id="PTHR39966">
    <property type="entry name" value="BLL2471 PROTEIN-RELATED"/>
    <property type="match status" value="1"/>
</dbReference>
<organism evidence="2 3">
    <name type="scientific">Methanocella arvoryzae (strain DSM 22066 / NBRC 105507 / MRE50)</name>
    <dbReference type="NCBI Taxonomy" id="351160"/>
    <lineage>
        <taxon>Archaea</taxon>
        <taxon>Methanobacteriati</taxon>
        <taxon>Methanobacteriota</taxon>
        <taxon>Stenosarchaea group</taxon>
        <taxon>Methanomicrobia</taxon>
        <taxon>Methanocellales</taxon>
        <taxon>Methanocellaceae</taxon>
        <taxon>Methanocella</taxon>
    </lineage>
</organism>
<dbReference type="STRING" id="351160.LRC475"/>
<evidence type="ECO:0000313" key="2">
    <source>
        <dbReference type="EMBL" id="CAJ35423.1"/>
    </source>
</evidence>